<name>A0A1U9KCX3_ACEAC</name>
<proteinExistence type="inferred from homology"/>
<dbReference type="Gene3D" id="3.40.50.720">
    <property type="entry name" value="NAD(P)-binding Rossmann-like Domain"/>
    <property type="match status" value="1"/>
</dbReference>
<evidence type="ECO:0000313" key="4">
    <source>
        <dbReference type="EMBL" id="AQS83589.1"/>
    </source>
</evidence>
<keyword evidence="5" id="KW-1185">Reference proteome</keyword>
<dbReference type="Pfam" id="PF00106">
    <property type="entry name" value="adh_short"/>
    <property type="match status" value="1"/>
</dbReference>
<sequence length="280" mass="29594">MKQDSLLITGAASGLGRGFALRVARPGVTLHLMDCNENRLKDTASRTAALGARVSIHALDVTDAPAMRRVIEGIGASDDSLDVVLACAGITGGVHDRPNGEIGAACESEYQVKHMVDVNVNGVLNTIFPAIDVMRRQPVASDGFRGRIAAISSIAGLVSFPGTPSYCATKAAVDRFMVATGGNLKRDGILLSSVVCGFINTPMVATNEFAMPGLVQTAEAVERIMAGLEKNRRRITFPRWIAAGSRLMDLLPIGLSERYYQNQPTGAAGSMPVVRQPSDG</sequence>
<evidence type="ECO:0000256" key="1">
    <source>
        <dbReference type="ARBA" id="ARBA00006484"/>
    </source>
</evidence>
<dbReference type="PANTHER" id="PTHR43391:SF14">
    <property type="entry name" value="DEHYDROGENASE_REDUCTASE SDR FAMILY PROTEIN 7-LIKE"/>
    <property type="match status" value="1"/>
</dbReference>
<dbReference type="GO" id="GO:0016491">
    <property type="term" value="F:oxidoreductase activity"/>
    <property type="evidence" value="ECO:0007669"/>
    <property type="project" value="UniProtKB-KW"/>
</dbReference>
<evidence type="ECO:0000256" key="3">
    <source>
        <dbReference type="ARBA" id="ARBA00023002"/>
    </source>
</evidence>
<dbReference type="PRINTS" id="PR00081">
    <property type="entry name" value="GDHRDH"/>
</dbReference>
<accession>A0A1U9KCX3</accession>
<dbReference type="eggNOG" id="COG0300">
    <property type="taxonomic scope" value="Bacteria"/>
</dbReference>
<dbReference type="AlphaFoldDB" id="A0A1U9KCX3"/>
<dbReference type="KEGG" id="aace:A0U92_01065"/>
<dbReference type="STRING" id="435.A0U92_01065"/>
<dbReference type="RefSeq" id="WP_077811616.1">
    <property type="nucleotide sequence ID" value="NZ_CP014692.1"/>
</dbReference>
<dbReference type="InterPro" id="IPR002347">
    <property type="entry name" value="SDR_fam"/>
</dbReference>
<protein>
    <submittedName>
        <fullName evidence="4">Dehydrogenase</fullName>
    </submittedName>
</protein>
<dbReference type="OrthoDB" id="335726at2"/>
<keyword evidence="2" id="KW-0521">NADP</keyword>
<evidence type="ECO:0000256" key="2">
    <source>
        <dbReference type="ARBA" id="ARBA00022857"/>
    </source>
</evidence>
<keyword evidence="3" id="KW-0560">Oxidoreductase</keyword>
<dbReference type="InterPro" id="IPR036291">
    <property type="entry name" value="NAD(P)-bd_dom_sf"/>
</dbReference>
<organism evidence="4 5">
    <name type="scientific">Acetobacter aceti</name>
    <dbReference type="NCBI Taxonomy" id="435"/>
    <lineage>
        <taxon>Bacteria</taxon>
        <taxon>Pseudomonadati</taxon>
        <taxon>Pseudomonadota</taxon>
        <taxon>Alphaproteobacteria</taxon>
        <taxon>Acetobacterales</taxon>
        <taxon>Acetobacteraceae</taxon>
        <taxon>Acetobacter</taxon>
        <taxon>Acetobacter subgen. Acetobacter</taxon>
    </lineage>
</organism>
<dbReference type="Proteomes" id="UP000188937">
    <property type="component" value="Chromosome"/>
</dbReference>
<dbReference type="PROSITE" id="PS00061">
    <property type="entry name" value="ADH_SHORT"/>
    <property type="match status" value="1"/>
</dbReference>
<dbReference type="InterPro" id="IPR020904">
    <property type="entry name" value="Sc_DH/Rdtase_CS"/>
</dbReference>
<comment type="similarity">
    <text evidence="1">Belongs to the short-chain dehydrogenases/reductases (SDR) family.</text>
</comment>
<dbReference type="SUPFAM" id="SSF51735">
    <property type="entry name" value="NAD(P)-binding Rossmann-fold domains"/>
    <property type="match status" value="1"/>
</dbReference>
<dbReference type="EMBL" id="CP014692">
    <property type="protein sequence ID" value="AQS83589.1"/>
    <property type="molecule type" value="Genomic_DNA"/>
</dbReference>
<reference evidence="4 5" key="1">
    <citation type="submission" date="2016-03" db="EMBL/GenBank/DDBJ databases">
        <title>Acetic acid bacteria sequencing.</title>
        <authorList>
            <person name="Brandt J."/>
            <person name="Jakob F."/>
            <person name="Vogel R.F."/>
        </authorList>
    </citation>
    <scope>NUCLEOTIDE SEQUENCE [LARGE SCALE GENOMIC DNA]</scope>
    <source>
        <strain evidence="4 5">TMW2.1153</strain>
    </source>
</reference>
<gene>
    <name evidence="4" type="ORF">A0U92_01065</name>
</gene>
<evidence type="ECO:0000313" key="5">
    <source>
        <dbReference type="Proteomes" id="UP000188937"/>
    </source>
</evidence>
<dbReference type="PANTHER" id="PTHR43391">
    <property type="entry name" value="RETINOL DEHYDROGENASE-RELATED"/>
    <property type="match status" value="1"/>
</dbReference>